<dbReference type="GO" id="GO:0016740">
    <property type="term" value="F:transferase activity"/>
    <property type="evidence" value="ECO:0007669"/>
    <property type="project" value="UniProtKB-KW"/>
</dbReference>
<dbReference type="InterPro" id="IPR008278">
    <property type="entry name" value="4-PPantetheinyl_Trfase_dom"/>
</dbReference>
<evidence type="ECO:0000259" key="3">
    <source>
        <dbReference type="Pfam" id="PF01648"/>
    </source>
</evidence>
<dbReference type="PANTHER" id="PTHR12215:SF10">
    <property type="entry name" value="L-AMINOADIPATE-SEMIALDEHYDE DEHYDROGENASE-PHOSPHOPANTETHEINYL TRANSFERASE"/>
    <property type="match status" value="1"/>
</dbReference>
<dbReference type="Gene3D" id="3.90.470.20">
    <property type="entry name" value="4'-phosphopantetheinyl transferase domain"/>
    <property type="match status" value="1"/>
</dbReference>
<feature type="domain" description="4'-phosphopantetheinyl transferase" evidence="3">
    <location>
        <begin position="106"/>
        <end position="181"/>
    </location>
</feature>
<name>A0ABS7G1V9_9ACTN</name>
<comment type="similarity">
    <text evidence="1">Belongs to the P-Pant transferase superfamily. Gsp/Sfp/HetI/AcpT family.</text>
</comment>
<evidence type="ECO:0000313" key="4">
    <source>
        <dbReference type="EMBL" id="MBW8486689.1"/>
    </source>
</evidence>
<comment type="caution">
    <text evidence="4">The sequence shown here is derived from an EMBL/GenBank/DDBJ whole genome shotgun (WGS) entry which is preliminary data.</text>
</comment>
<dbReference type="EMBL" id="JAIBOA010000025">
    <property type="protein sequence ID" value="MBW8486689.1"/>
    <property type="molecule type" value="Genomic_DNA"/>
</dbReference>
<evidence type="ECO:0000313" key="5">
    <source>
        <dbReference type="Proteomes" id="UP000774570"/>
    </source>
</evidence>
<reference evidence="4 5" key="1">
    <citation type="submission" date="2021-07" db="EMBL/GenBank/DDBJ databases">
        <title>Actinomadura sp. PM05-2 isolated from lichen.</title>
        <authorList>
            <person name="Somphong A."/>
            <person name="Phongsopitanun W."/>
            <person name="Tanasupawat S."/>
            <person name="Peongsungnone V."/>
        </authorList>
    </citation>
    <scope>NUCLEOTIDE SEQUENCE [LARGE SCALE GENOMIC DNA]</scope>
    <source>
        <strain evidence="4 5">PM05-2</strain>
    </source>
</reference>
<organism evidence="4 5">
    <name type="scientific">Actinomadura parmotrematis</name>
    <dbReference type="NCBI Taxonomy" id="2864039"/>
    <lineage>
        <taxon>Bacteria</taxon>
        <taxon>Bacillati</taxon>
        <taxon>Actinomycetota</taxon>
        <taxon>Actinomycetes</taxon>
        <taxon>Streptosporangiales</taxon>
        <taxon>Thermomonosporaceae</taxon>
        <taxon>Actinomadura</taxon>
    </lineage>
</organism>
<dbReference type="Proteomes" id="UP000774570">
    <property type="component" value="Unassembled WGS sequence"/>
</dbReference>
<dbReference type="InterPro" id="IPR037143">
    <property type="entry name" value="4-PPantetheinyl_Trfase_dom_sf"/>
</dbReference>
<dbReference type="PANTHER" id="PTHR12215">
    <property type="entry name" value="PHOSPHOPANTETHEINE TRANSFERASE"/>
    <property type="match status" value="1"/>
</dbReference>
<dbReference type="InterPro" id="IPR050559">
    <property type="entry name" value="P-Pant_transferase_sf"/>
</dbReference>
<keyword evidence="5" id="KW-1185">Reference proteome</keyword>
<dbReference type="Pfam" id="PF01648">
    <property type="entry name" value="ACPS"/>
    <property type="match status" value="1"/>
</dbReference>
<evidence type="ECO:0000256" key="2">
    <source>
        <dbReference type="ARBA" id="ARBA00022679"/>
    </source>
</evidence>
<proteinExistence type="inferred from homology"/>
<sequence>MEPVTVWWASLADAPLAPGALLDPVERARRERYLHAEDRERFTLGVVMTRTALAPLLGVAPERVPLDRSCADCGKPHGAPRVEGGPRVSVSHSGDRVAVAVSVHGPVGVDVEAASGRLTADIGSHLLAAGEAAADEAALLAYWTRKEALTKATGEGLREPFTRLRVSGPDEPPALLAWDGRPGLADRFAMRALDPGPGHVACLAMLDHPAGVEVAERAYAPLPR</sequence>
<keyword evidence="2 4" id="KW-0808">Transferase</keyword>
<evidence type="ECO:0000256" key="1">
    <source>
        <dbReference type="ARBA" id="ARBA00010990"/>
    </source>
</evidence>
<dbReference type="SUPFAM" id="SSF56214">
    <property type="entry name" value="4'-phosphopantetheinyl transferase"/>
    <property type="match status" value="2"/>
</dbReference>
<protein>
    <submittedName>
        <fullName evidence="4">4'-phosphopantetheinyl transferase superfamily protein</fullName>
    </submittedName>
</protein>
<gene>
    <name evidence="4" type="ORF">K1Y72_30275</name>
</gene>
<accession>A0ABS7G1V9</accession>
<dbReference type="RefSeq" id="WP_220169920.1">
    <property type="nucleotide sequence ID" value="NZ_JAIBOA010000025.1"/>
</dbReference>